<dbReference type="InParanoid" id="A0A152A7B2"/>
<gene>
    <name evidence="1" type="ORF">DLAC_11456</name>
</gene>
<dbReference type="SUPFAM" id="SSF52047">
    <property type="entry name" value="RNI-like"/>
    <property type="match status" value="1"/>
</dbReference>
<name>A0A152A7B2_TIELA</name>
<organism evidence="1 2">
    <name type="scientific">Tieghemostelium lacteum</name>
    <name type="common">Slime mold</name>
    <name type="synonym">Dictyostelium lacteum</name>
    <dbReference type="NCBI Taxonomy" id="361077"/>
    <lineage>
        <taxon>Eukaryota</taxon>
        <taxon>Amoebozoa</taxon>
        <taxon>Evosea</taxon>
        <taxon>Eumycetozoa</taxon>
        <taxon>Dictyostelia</taxon>
        <taxon>Dictyosteliales</taxon>
        <taxon>Raperosteliaceae</taxon>
        <taxon>Tieghemostelium</taxon>
    </lineage>
</organism>
<dbReference type="EMBL" id="LODT01000004">
    <property type="protein sequence ID" value="KYR02120.1"/>
    <property type="molecule type" value="Genomic_DNA"/>
</dbReference>
<reference evidence="1 2" key="1">
    <citation type="submission" date="2015-12" db="EMBL/GenBank/DDBJ databases">
        <title>Dictyostelia acquired genes for synthesis and detection of signals that induce cell-type specialization by lateral gene transfer from prokaryotes.</title>
        <authorList>
            <person name="Gloeckner G."/>
            <person name="Schaap P."/>
        </authorList>
    </citation>
    <scope>NUCLEOTIDE SEQUENCE [LARGE SCALE GENOMIC DNA]</scope>
    <source>
        <strain evidence="1 2">TK</strain>
    </source>
</reference>
<comment type="caution">
    <text evidence="1">The sequence shown here is derived from an EMBL/GenBank/DDBJ whole genome shotgun (WGS) entry which is preliminary data.</text>
</comment>
<dbReference type="Proteomes" id="UP000076078">
    <property type="component" value="Unassembled WGS sequence"/>
</dbReference>
<proteinExistence type="predicted"/>
<protein>
    <submittedName>
        <fullName evidence="1">Uncharacterized protein</fullName>
    </submittedName>
</protein>
<evidence type="ECO:0000313" key="2">
    <source>
        <dbReference type="Proteomes" id="UP000076078"/>
    </source>
</evidence>
<sequence length="518" mass="60037">MNFEDLPKFIKVYILRYIWVDLEFIEYQGPNLYLNLVSREWFQIISQCISKQWIYRDKDNTQFTVFIDKLKSPNFIYQNTHGLLNHNSRTRNFVTSYFDSKIINSTMTEFLGNLTHLDLSSSDNDYMMQVYLSMIDKYCHNLQCLSLYCNILILNSEVLGVFKSISSKDTLTKLEINSGWFDSSGRFEVDLVSQLLDIICDHKSKIRVLSLKDHKVSIFGFTNSFGLITYLPVILRTLLNNLENTSITSLKLSLFASAQMVIESDNLQKTFQALSKCLKNLTLKCYSLLLNPMPAGIVKILESLLPNNTTLKSLKFHSFRVIPRVLELLQNTHIRNINLGLLDNFTFQNRQLPLSLEKISWGDFIHVNMSFIKEALAHQLVHLKKIPPINVPVEDQSDFNTLLSFFETSTLNTLTLIFGLTLEKTNWQRLVETLQHNKNIKKLELKLKFQGTAFIEYNDAYENLVKKVIEHLDKHHGIPSLIVSNYIPQFQPPSSLQNYSILYHSSSNSNNTIYHSKQ</sequence>
<keyword evidence="2" id="KW-1185">Reference proteome</keyword>
<accession>A0A152A7B2</accession>
<evidence type="ECO:0000313" key="1">
    <source>
        <dbReference type="EMBL" id="KYR02120.1"/>
    </source>
</evidence>
<dbReference type="AlphaFoldDB" id="A0A152A7B2"/>